<sequence>MTQKITKIFVSIFMLITSIASNAQIVDPPGDGDPPAAPINNYLIVLVFVGIYFAYKILNKNIVKTK</sequence>
<protein>
    <recommendedName>
        <fullName evidence="5">Signal peptidase</fullName>
    </recommendedName>
</protein>
<evidence type="ECO:0000256" key="2">
    <source>
        <dbReference type="SAM" id="SignalP"/>
    </source>
</evidence>
<feature type="transmembrane region" description="Helical" evidence="1">
    <location>
        <begin position="39"/>
        <end position="58"/>
    </location>
</feature>
<gene>
    <name evidence="3" type="ORF">ACFO3U_02610</name>
</gene>
<name>A0ABV9P3L6_9FLAO</name>
<keyword evidence="2" id="KW-0732">Signal</keyword>
<accession>A0ABV9P3L6</accession>
<keyword evidence="4" id="KW-1185">Reference proteome</keyword>
<keyword evidence="1" id="KW-0812">Transmembrane</keyword>
<evidence type="ECO:0000313" key="4">
    <source>
        <dbReference type="Proteomes" id="UP001595885"/>
    </source>
</evidence>
<evidence type="ECO:0008006" key="5">
    <source>
        <dbReference type="Google" id="ProtNLM"/>
    </source>
</evidence>
<organism evidence="3 4">
    <name type="scientific">Flavobacterium ponti</name>
    <dbReference type="NCBI Taxonomy" id="665133"/>
    <lineage>
        <taxon>Bacteria</taxon>
        <taxon>Pseudomonadati</taxon>
        <taxon>Bacteroidota</taxon>
        <taxon>Flavobacteriia</taxon>
        <taxon>Flavobacteriales</taxon>
        <taxon>Flavobacteriaceae</taxon>
        <taxon>Flavobacterium</taxon>
    </lineage>
</organism>
<keyword evidence="1" id="KW-1133">Transmembrane helix</keyword>
<comment type="caution">
    <text evidence="3">The sequence shown here is derived from an EMBL/GenBank/DDBJ whole genome shotgun (WGS) entry which is preliminary data.</text>
</comment>
<feature type="chain" id="PRO_5047146320" description="Signal peptidase" evidence="2">
    <location>
        <begin position="24"/>
        <end position="66"/>
    </location>
</feature>
<dbReference type="Proteomes" id="UP001595885">
    <property type="component" value="Unassembled WGS sequence"/>
</dbReference>
<reference evidence="4" key="1">
    <citation type="journal article" date="2019" name="Int. J. Syst. Evol. Microbiol.">
        <title>The Global Catalogue of Microorganisms (GCM) 10K type strain sequencing project: providing services to taxonomists for standard genome sequencing and annotation.</title>
        <authorList>
            <consortium name="The Broad Institute Genomics Platform"/>
            <consortium name="The Broad Institute Genome Sequencing Center for Infectious Disease"/>
            <person name="Wu L."/>
            <person name="Ma J."/>
        </authorList>
    </citation>
    <scope>NUCLEOTIDE SEQUENCE [LARGE SCALE GENOMIC DNA]</scope>
    <source>
        <strain evidence="4">CCUG 50349</strain>
    </source>
</reference>
<dbReference type="EMBL" id="JBHSGW010000002">
    <property type="protein sequence ID" value="MFC4738879.1"/>
    <property type="molecule type" value="Genomic_DNA"/>
</dbReference>
<keyword evidence="1" id="KW-0472">Membrane</keyword>
<proteinExistence type="predicted"/>
<feature type="signal peptide" evidence="2">
    <location>
        <begin position="1"/>
        <end position="23"/>
    </location>
</feature>
<dbReference type="RefSeq" id="WP_379738160.1">
    <property type="nucleotide sequence ID" value="NZ_JBHSGW010000002.1"/>
</dbReference>
<evidence type="ECO:0000313" key="3">
    <source>
        <dbReference type="EMBL" id="MFC4738879.1"/>
    </source>
</evidence>
<evidence type="ECO:0000256" key="1">
    <source>
        <dbReference type="SAM" id="Phobius"/>
    </source>
</evidence>